<dbReference type="AlphaFoldDB" id="A0A198A8E2"/>
<dbReference type="Proteomes" id="UP000078454">
    <property type="component" value="Unassembled WGS sequence"/>
</dbReference>
<name>A0A198A8E2_9BACL</name>
<evidence type="ECO:0008006" key="3">
    <source>
        <dbReference type="Google" id="ProtNLM"/>
    </source>
</evidence>
<sequence length="221" mass="26277">MFLDIYESWLDRQKKNLTGEALRRLNEGHAHNEKLFAQDIWLPAVGSLDYLHAEYEVTNYRDGVFYLDFAYIRPPYFINWEVDDFSSHAKNMTRRSFEYERERQNQLMLDGWHIYRFPLDAIKEKPRRCQQLIQQVLGILYGGGMTTDLKLSLKQREILRFAIRLQRPFMPQEICDLLSIKGQHARKLLHELVQSKLLLPASGSDRIRTYILGPEAMQHYK</sequence>
<dbReference type="EMBL" id="LYPB01000070">
    <property type="protein sequence ID" value="OAS17734.1"/>
    <property type="molecule type" value="Genomic_DNA"/>
</dbReference>
<proteinExistence type="predicted"/>
<comment type="caution">
    <text evidence="1">The sequence shown here is derived from an EMBL/GenBank/DDBJ whole genome shotgun (WGS) entry which is preliminary data.</text>
</comment>
<gene>
    <name evidence="1" type="ORF">A8708_14670</name>
</gene>
<evidence type="ECO:0000313" key="1">
    <source>
        <dbReference type="EMBL" id="OAS17734.1"/>
    </source>
</evidence>
<keyword evidence="2" id="KW-1185">Reference proteome</keyword>
<protein>
    <recommendedName>
        <fullName evidence="3">DNA-binding response regulator</fullName>
    </recommendedName>
</protein>
<evidence type="ECO:0000313" key="2">
    <source>
        <dbReference type="Proteomes" id="UP000078454"/>
    </source>
</evidence>
<accession>A0A198A8E2</accession>
<organism evidence="1 2">
    <name type="scientific">Paenibacillus oryzisoli</name>
    <dbReference type="NCBI Taxonomy" id="1850517"/>
    <lineage>
        <taxon>Bacteria</taxon>
        <taxon>Bacillati</taxon>
        <taxon>Bacillota</taxon>
        <taxon>Bacilli</taxon>
        <taxon>Bacillales</taxon>
        <taxon>Paenibacillaceae</taxon>
        <taxon>Paenibacillus</taxon>
    </lineage>
</organism>
<reference evidence="1 2" key="1">
    <citation type="submission" date="2016-05" db="EMBL/GenBank/DDBJ databases">
        <title>Paenibacillus sp. 1ZS3-15 nov., isolated from the rhizosphere soil.</title>
        <authorList>
            <person name="Zhang X.X."/>
            <person name="Zhang J."/>
        </authorList>
    </citation>
    <scope>NUCLEOTIDE SEQUENCE [LARGE SCALE GENOMIC DNA]</scope>
    <source>
        <strain evidence="1 2">1ZS3-15</strain>
    </source>
</reference>